<protein>
    <submittedName>
        <fullName evidence="8">Cation diffusion facilitator CzcD-associated flavoprotein CzcO</fullName>
    </submittedName>
</protein>
<dbReference type="SUPFAM" id="SSF51905">
    <property type="entry name" value="FAD/NAD(P)-binding domain"/>
    <property type="match status" value="2"/>
</dbReference>
<keyword evidence="9" id="KW-1185">Reference proteome</keyword>
<dbReference type="InterPro" id="IPR036188">
    <property type="entry name" value="FAD/NAD-bd_sf"/>
</dbReference>
<evidence type="ECO:0000256" key="5">
    <source>
        <dbReference type="ARBA" id="ARBA00022857"/>
    </source>
</evidence>
<keyword evidence="5" id="KW-0521">NADP</keyword>
<dbReference type="EMBL" id="VFML01000001">
    <property type="protein sequence ID" value="TQJ02427.1"/>
    <property type="molecule type" value="Genomic_DNA"/>
</dbReference>
<dbReference type="GO" id="GO:0050661">
    <property type="term" value="F:NADP binding"/>
    <property type="evidence" value="ECO:0007669"/>
    <property type="project" value="InterPro"/>
</dbReference>
<dbReference type="PRINTS" id="PR00370">
    <property type="entry name" value="FMOXYGENASE"/>
</dbReference>
<dbReference type="OrthoDB" id="5168853at2"/>
<dbReference type="RefSeq" id="WP_141997410.1">
    <property type="nucleotide sequence ID" value="NZ_VFML01000001.1"/>
</dbReference>
<keyword evidence="6" id="KW-0560">Oxidoreductase</keyword>
<evidence type="ECO:0000313" key="8">
    <source>
        <dbReference type="EMBL" id="TQJ02427.1"/>
    </source>
</evidence>
<organism evidence="8 9">
    <name type="scientific">Amycolatopsis cihanbeyliensis</name>
    <dbReference type="NCBI Taxonomy" id="1128664"/>
    <lineage>
        <taxon>Bacteria</taxon>
        <taxon>Bacillati</taxon>
        <taxon>Actinomycetota</taxon>
        <taxon>Actinomycetes</taxon>
        <taxon>Pseudonocardiales</taxon>
        <taxon>Pseudonocardiaceae</taxon>
        <taxon>Amycolatopsis</taxon>
    </lineage>
</organism>
<feature type="region of interest" description="Disordered" evidence="7">
    <location>
        <begin position="429"/>
        <end position="455"/>
    </location>
</feature>
<evidence type="ECO:0000256" key="4">
    <source>
        <dbReference type="ARBA" id="ARBA00022827"/>
    </source>
</evidence>
<proteinExistence type="inferred from homology"/>
<dbReference type="InterPro" id="IPR050346">
    <property type="entry name" value="FMO-like"/>
</dbReference>
<dbReference type="AlphaFoldDB" id="A0A542DH71"/>
<dbReference type="InterPro" id="IPR000960">
    <property type="entry name" value="Flavin_mOase"/>
</dbReference>
<comment type="similarity">
    <text evidence="2">Belongs to the FAD-binding monooxygenase family.</text>
</comment>
<evidence type="ECO:0000313" key="9">
    <source>
        <dbReference type="Proteomes" id="UP000320876"/>
    </source>
</evidence>
<feature type="compositionally biased region" description="Basic and acidic residues" evidence="7">
    <location>
        <begin position="443"/>
        <end position="455"/>
    </location>
</feature>
<dbReference type="InterPro" id="IPR020946">
    <property type="entry name" value="Flavin_mOase-like"/>
</dbReference>
<dbReference type="Pfam" id="PF00743">
    <property type="entry name" value="FMO-like"/>
    <property type="match status" value="1"/>
</dbReference>
<dbReference type="GO" id="GO:0050660">
    <property type="term" value="F:flavin adenine dinucleotide binding"/>
    <property type="evidence" value="ECO:0007669"/>
    <property type="project" value="InterPro"/>
</dbReference>
<feature type="compositionally biased region" description="Basic residues" evidence="7">
    <location>
        <begin position="429"/>
        <end position="439"/>
    </location>
</feature>
<comment type="caution">
    <text evidence="8">The sequence shown here is derived from an EMBL/GenBank/DDBJ whole genome shotgun (WGS) entry which is preliminary data.</text>
</comment>
<dbReference type="PANTHER" id="PTHR23023">
    <property type="entry name" value="DIMETHYLANILINE MONOOXYGENASE"/>
    <property type="match status" value="1"/>
</dbReference>
<keyword evidence="4" id="KW-0274">FAD</keyword>
<sequence length="455" mass="51131">MGQRYCIIGAGYAGNTLARAFRQAGLEYDQFEATGAIGGNWSHGVYDSTHLISSAKSTQYAEYPMPANYPTFPSRAQMLVDLNDYVDHFGLRENIEFDTEVTAVRPLDRDGMVGWRVTLWTGEQRDYAAVAVANGHYWERNLPRYPGEFTGKQLHSKDYKRPADFGDGGRVLVVGGGNSGADITVEAAATFGSADLSMRDGLWYIPKVILGIPAAEWDKVWMPLWLQRVFFHALLYVSFGSYRRYGLQKPTHKLFDKDVTVNNTLLYALRHGKVKPRKEIARFDGKTVHFVDGTSGEYDTIVWATGYNTRFPMLDESIFIWENGQPLLLEHVMVPRYANIYIWGLVAPRAGAGKILSEGADMIAEAVAAQRLFPIPLSDLLASRVKPRSSILAGSSEVLGRLRILRRFLRIYVRRARLLGGGLASRRRRREVTTHRHGASLKALHDQHTTEELFA</sequence>
<dbReference type="GO" id="GO:0004499">
    <property type="term" value="F:N,N-dimethylaniline monooxygenase activity"/>
    <property type="evidence" value="ECO:0007669"/>
    <property type="project" value="InterPro"/>
</dbReference>
<gene>
    <name evidence="8" type="ORF">FB471_2156</name>
</gene>
<name>A0A542DH71_AMYCI</name>
<dbReference type="Proteomes" id="UP000320876">
    <property type="component" value="Unassembled WGS sequence"/>
</dbReference>
<evidence type="ECO:0000256" key="7">
    <source>
        <dbReference type="SAM" id="MobiDB-lite"/>
    </source>
</evidence>
<evidence type="ECO:0000256" key="2">
    <source>
        <dbReference type="ARBA" id="ARBA00010139"/>
    </source>
</evidence>
<accession>A0A542DH71</accession>
<dbReference type="Gene3D" id="3.50.50.60">
    <property type="entry name" value="FAD/NAD(P)-binding domain"/>
    <property type="match status" value="1"/>
</dbReference>
<evidence type="ECO:0000256" key="6">
    <source>
        <dbReference type="ARBA" id="ARBA00023002"/>
    </source>
</evidence>
<comment type="similarity">
    <text evidence="1">Belongs to the FMO family.</text>
</comment>
<evidence type="ECO:0000256" key="3">
    <source>
        <dbReference type="ARBA" id="ARBA00022630"/>
    </source>
</evidence>
<reference evidence="8 9" key="1">
    <citation type="submission" date="2019-06" db="EMBL/GenBank/DDBJ databases">
        <title>Sequencing the genomes of 1000 actinobacteria strains.</title>
        <authorList>
            <person name="Klenk H.-P."/>
        </authorList>
    </citation>
    <scope>NUCLEOTIDE SEQUENCE [LARGE SCALE GENOMIC DNA]</scope>
    <source>
        <strain evidence="8 9">DSM 45679</strain>
    </source>
</reference>
<keyword evidence="3" id="KW-0285">Flavoprotein</keyword>
<evidence type="ECO:0000256" key="1">
    <source>
        <dbReference type="ARBA" id="ARBA00009183"/>
    </source>
</evidence>